<evidence type="ECO:0000259" key="3">
    <source>
        <dbReference type="Pfam" id="PF13511"/>
    </source>
</evidence>
<evidence type="ECO:0000313" key="5">
    <source>
        <dbReference type="Proteomes" id="UP000199758"/>
    </source>
</evidence>
<gene>
    <name evidence="4" type="ORF">SAMN04488068_0814</name>
</gene>
<feature type="region of interest" description="Disordered" evidence="1">
    <location>
        <begin position="55"/>
        <end position="77"/>
    </location>
</feature>
<evidence type="ECO:0000256" key="1">
    <source>
        <dbReference type="SAM" id="MobiDB-lite"/>
    </source>
</evidence>
<feature type="chain" id="PRO_5013291027" description="DUF4124 domain-containing protein" evidence="2">
    <location>
        <begin position="18"/>
        <end position="163"/>
    </location>
</feature>
<protein>
    <recommendedName>
        <fullName evidence="3">DUF4124 domain-containing protein</fullName>
    </recommendedName>
</protein>
<accession>A0A1M5LBU0</accession>
<dbReference type="InterPro" id="IPR025392">
    <property type="entry name" value="DUF4124"/>
</dbReference>
<dbReference type="Proteomes" id="UP000199758">
    <property type="component" value="Unassembled WGS sequence"/>
</dbReference>
<keyword evidence="2" id="KW-0732">Signal</keyword>
<reference evidence="4 5" key="1">
    <citation type="submission" date="2016-11" db="EMBL/GenBank/DDBJ databases">
        <authorList>
            <person name="Jaros S."/>
            <person name="Januszkiewicz K."/>
            <person name="Wedrychowicz H."/>
        </authorList>
    </citation>
    <scope>NUCLEOTIDE SEQUENCE [LARGE SCALE GENOMIC DNA]</scope>
    <source>
        <strain evidence="4 5">CGMCC 1.7049</strain>
    </source>
</reference>
<sequence length="163" mass="17819">MPSALLLALLASAAMNAADAAATRVYRWTDAQGGVHYDQVPPPNGRRFELVEPAPLRPPTASSPAVPAAPGAAPADDAAKAFLKRAADEQQRRDQARRQTVIDQAAHQADCEQARQRQAFLDANPPNRLRVREADGNLRRLDAKEWEAQRQTAAQRIAEHCSR</sequence>
<feature type="signal peptide" evidence="2">
    <location>
        <begin position="1"/>
        <end position="17"/>
    </location>
</feature>
<dbReference type="Pfam" id="PF13511">
    <property type="entry name" value="DUF4124"/>
    <property type="match status" value="1"/>
</dbReference>
<evidence type="ECO:0000313" key="4">
    <source>
        <dbReference type="EMBL" id="SHG62488.1"/>
    </source>
</evidence>
<dbReference type="EMBL" id="FQWZ01000002">
    <property type="protein sequence ID" value="SHG62488.1"/>
    <property type="molecule type" value="Genomic_DNA"/>
</dbReference>
<proteinExistence type="predicted"/>
<dbReference type="STRING" id="490188.SAMN04488068_0814"/>
<dbReference type="AlphaFoldDB" id="A0A1M5LBU0"/>
<feature type="compositionally biased region" description="Low complexity" evidence="1">
    <location>
        <begin position="59"/>
        <end position="76"/>
    </location>
</feature>
<name>A0A1M5LBU0_9GAMM</name>
<feature type="domain" description="DUF4124" evidence="3">
    <location>
        <begin position="17"/>
        <end position="65"/>
    </location>
</feature>
<keyword evidence="5" id="KW-1185">Reference proteome</keyword>
<organism evidence="4 5">
    <name type="scientific">Hydrocarboniphaga daqingensis</name>
    <dbReference type="NCBI Taxonomy" id="490188"/>
    <lineage>
        <taxon>Bacteria</taxon>
        <taxon>Pseudomonadati</taxon>
        <taxon>Pseudomonadota</taxon>
        <taxon>Gammaproteobacteria</taxon>
        <taxon>Nevskiales</taxon>
        <taxon>Nevskiaceae</taxon>
        <taxon>Hydrocarboniphaga</taxon>
    </lineage>
</organism>
<evidence type="ECO:0000256" key="2">
    <source>
        <dbReference type="SAM" id="SignalP"/>
    </source>
</evidence>